<gene>
    <name evidence="1" type="ORF">DOI44_04245</name>
</gene>
<proteinExistence type="predicted"/>
<dbReference type="Proteomes" id="UP000839597">
    <property type="component" value="Unassembled WGS sequence"/>
</dbReference>
<reference evidence="1" key="1">
    <citation type="submission" date="2018-06" db="EMBL/GenBank/DDBJ databases">
        <authorList>
            <person name="Ashton P.M."/>
            <person name="Dallman T."/>
            <person name="Nair S."/>
            <person name="De Pinna E."/>
            <person name="Peters T."/>
            <person name="Grant K."/>
        </authorList>
    </citation>
    <scope>NUCLEOTIDE SEQUENCE [LARGE SCALE GENOMIC DNA]</scope>
    <source>
        <strain evidence="1">449454</strain>
    </source>
</reference>
<protein>
    <submittedName>
        <fullName evidence="1">Uncharacterized protein</fullName>
    </submittedName>
</protein>
<dbReference type="EMBL" id="AAGTPA010000003">
    <property type="protein sequence ID" value="EBR8432262.1"/>
    <property type="molecule type" value="Genomic_DNA"/>
</dbReference>
<sequence>MSIKYYIGDINMCNGIIYIDYGNYMTNPMLNPLAAYITFKNADNLNDYDGVPVTVFASHDGELIDDTETEKMLKSWDERVASAVSKLIGKYDNVKVYQCSYYKNRAVLPALMDYIVNMIPDSKRGNVQFPFHAAKWKFIVKNAA</sequence>
<name>A0A5U8J2M3_SALET</name>
<evidence type="ECO:0000313" key="1">
    <source>
        <dbReference type="EMBL" id="EBR8432262.1"/>
    </source>
</evidence>
<dbReference type="AlphaFoldDB" id="A0A5U8J2M3"/>
<organism evidence="1">
    <name type="scientific">Salmonella enterica subsp. enterica serovar Panama</name>
    <dbReference type="NCBI Taxonomy" id="29472"/>
    <lineage>
        <taxon>Bacteria</taxon>
        <taxon>Pseudomonadati</taxon>
        <taxon>Pseudomonadota</taxon>
        <taxon>Gammaproteobacteria</taxon>
        <taxon>Enterobacterales</taxon>
        <taxon>Enterobacteriaceae</taxon>
        <taxon>Salmonella</taxon>
    </lineage>
</organism>
<comment type="caution">
    <text evidence="1">The sequence shown here is derived from an EMBL/GenBank/DDBJ whole genome shotgun (WGS) entry which is preliminary data.</text>
</comment>
<accession>A0A5U8J2M3</accession>